<protein>
    <submittedName>
        <fullName evidence="1">Uncharacterized protein</fullName>
    </submittedName>
</protein>
<dbReference type="Proteomes" id="UP000236311">
    <property type="component" value="Unassembled WGS sequence"/>
</dbReference>
<sequence length="274" mass="31804">MKIRTDFVTNSSSSNYVTISIKSPKLTEIMCAARLCKEDEESDIWECWERLEIDEAEQIVKLVWEISFIISDDDDWNMEDLEQTDEEDLAYIGCTPVSLSDLPKSFVRLLKKVGEYHLYQQGYDLAKICSALEKSGDDILADTESADWIYVTGGHGEANLFKWFRTLSKMIARKENLDYRPSSARLLSSFHYDRENGESCKREYSYVRINAEDFTDSDFNVEEDFTDSDIDVEEDFTDSDIDVEEDFTDSDFDVEMDFTDSGFDVEDDFTEEEE</sequence>
<accession>A0A2K4ZJF6</accession>
<dbReference type="AlphaFoldDB" id="A0A2K4ZJF6"/>
<evidence type="ECO:0000313" key="2">
    <source>
        <dbReference type="Proteomes" id="UP000236311"/>
    </source>
</evidence>
<proteinExistence type="predicted"/>
<dbReference type="OrthoDB" id="7605245at2"/>
<gene>
    <name evidence="1" type="ORF">AMURIS_03321</name>
</gene>
<dbReference type="EMBL" id="OFSM01000017">
    <property type="protein sequence ID" value="SOY30590.1"/>
    <property type="molecule type" value="Genomic_DNA"/>
</dbReference>
<dbReference type="RefSeq" id="WP_146040092.1">
    <property type="nucleotide sequence ID" value="NZ_JANJZD010000017.1"/>
</dbReference>
<evidence type="ECO:0000313" key="1">
    <source>
        <dbReference type="EMBL" id="SOY30590.1"/>
    </source>
</evidence>
<reference evidence="1 2" key="1">
    <citation type="submission" date="2018-01" db="EMBL/GenBank/DDBJ databases">
        <authorList>
            <person name="Gaut B.S."/>
            <person name="Morton B.R."/>
            <person name="Clegg M.T."/>
            <person name="Duvall M.R."/>
        </authorList>
    </citation>
    <scope>NUCLEOTIDE SEQUENCE [LARGE SCALE GENOMIC DNA]</scope>
    <source>
        <strain evidence="1">GP69</strain>
    </source>
</reference>
<name>A0A2K4ZJF6_9FIRM</name>
<keyword evidence="2" id="KW-1185">Reference proteome</keyword>
<organism evidence="1 2">
    <name type="scientific">Acetatifactor muris</name>
    <dbReference type="NCBI Taxonomy" id="879566"/>
    <lineage>
        <taxon>Bacteria</taxon>
        <taxon>Bacillati</taxon>
        <taxon>Bacillota</taxon>
        <taxon>Clostridia</taxon>
        <taxon>Lachnospirales</taxon>
        <taxon>Lachnospiraceae</taxon>
        <taxon>Acetatifactor</taxon>
    </lineage>
</organism>